<feature type="region of interest" description="Disordered" evidence="1">
    <location>
        <begin position="1"/>
        <end position="22"/>
    </location>
</feature>
<dbReference type="AntiFam" id="ANF00014">
    <property type="entry name" value="tRNA translation"/>
</dbReference>
<evidence type="ECO:0000313" key="2">
    <source>
        <dbReference type="EMBL" id="CBH96627.1"/>
    </source>
</evidence>
<reference evidence="2" key="1">
    <citation type="submission" date="2009-10" db="EMBL/GenBank/DDBJ databases">
        <title>Diversity of trophic interactions inside an arsenic-rich microbial ecosystem.</title>
        <authorList>
            <person name="Bertin P.N."/>
            <person name="Heinrich-Salmeron A."/>
            <person name="Pelletier E."/>
            <person name="Goulhen-Chollet F."/>
            <person name="Arsene-Ploetze F."/>
            <person name="Gallien S."/>
            <person name="Calteau A."/>
            <person name="Vallenet D."/>
            <person name="Casiot C."/>
            <person name="Chane-Woon-Ming B."/>
            <person name="Giloteaux L."/>
            <person name="Barakat M."/>
            <person name="Bonnefoy V."/>
            <person name="Bruneel O."/>
            <person name="Chandler M."/>
            <person name="Cleiss J."/>
            <person name="Duran R."/>
            <person name="Elbaz-Poulichet F."/>
            <person name="Fonknechten N."/>
            <person name="Lauga B."/>
            <person name="Mornico D."/>
            <person name="Ortet P."/>
            <person name="Schaeffer C."/>
            <person name="Siguier P."/>
            <person name="Alexander Thil Smith A."/>
            <person name="Van Dorsselaer A."/>
            <person name="Weissenbach J."/>
            <person name="Medigue C."/>
            <person name="Le Paslier D."/>
        </authorList>
    </citation>
    <scope>NUCLEOTIDE SEQUENCE</scope>
</reference>
<organism evidence="2">
    <name type="scientific">mine drainage metagenome</name>
    <dbReference type="NCBI Taxonomy" id="410659"/>
    <lineage>
        <taxon>unclassified sequences</taxon>
        <taxon>metagenomes</taxon>
        <taxon>ecological metagenomes</taxon>
    </lineage>
</organism>
<name>E6PNX5_9ZZZZ</name>
<dbReference type="EMBL" id="CABM01000030">
    <property type="protein sequence ID" value="CBH96627.1"/>
    <property type="molecule type" value="Genomic_DNA"/>
</dbReference>
<sequence length="87" mass="9765">MGESRGNSGGIRPPTDEKKPDCLGRALFSNTLIYLIKLVRPAGFEPTTPWFVAKYSIQLSYGRKQNGNYIQLKTRRLGPAIPQEPRC</sequence>
<proteinExistence type="predicted"/>
<evidence type="ECO:0000256" key="1">
    <source>
        <dbReference type="SAM" id="MobiDB-lite"/>
    </source>
</evidence>
<gene>
    <name evidence="2" type="ORF">CARN2_2342</name>
</gene>
<comment type="caution">
    <text evidence="2">The sequence shown here is derived from an EMBL/GenBank/DDBJ whole genome shotgun (WGS) entry which is preliminary data.</text>
</comment>
<dbReference type="AlphaFoldDB" id="E6PNX5"/>
<accession>E6PNX5</accession>
<protein>
    <submittedName>
        <fullName evidence="2">Uncharacterized protein</fullName>
    </submittedName>
</protein>